<feature type="domain" description="BIG2" evidence="2">
    <location>
        <begin position="269"/>
        <end position="322"/>
    </location>
</feature>
<evidence type="ECO:0000259" key="3">
    <source>
        <dbReference type="Pfam" id="PF20578"/>
    </source>
</evidence>
<protein>
    <submittedName>
        <fullName evidence="4">Bacterial Ig-like domain (Group 2)</fullName>
    </submittedName>
</protein>
<dbReference type="Pfam" id="PF02368">
    <property type="entry name" value="Big_2"/>
    <property type="match status" value="1"/>
</dbReference>
<dbReference type="Pfam" id="PF13385">
    <property type="entry name" value="Laminin_G_3"/>
    <property type="match status" value="2"/>
</dbReference>
<dbReference type="RefSeq" id="WP_161597412.1">
    <property type="nucleotide sequence ID" value="NZ_QGQD01000083.1"/>
</dbReference>
<dbReference type="SUPFAM" id="SSF49899">
    <property type="entry name" value="Concanavalin A-like lectins/glucanases"/>
    <property type="match status" value="2"/>
</dbReference>
<sequence length="958" mass="103027" precursor="true">MKCRKLLYVAFTGVMAVSTAFCVQAVTALAQEPDPVPLAYYDFNDGMAEGPRAIVTGLSDYKGDVTFARGRSAEEADQAIELGEYGLKMNQKNIGESYTISLWVKPDAPITDNSPILFLGYHSPEKWVALSGNKGENNYKLWTREEGTSYAWTVIAKADIPSEEWSMLTLCGNGEETAVYVNGKKVGYGLASSALSGQNQDIYLGVSNWDEEFKGLADDISIYDQALTDTQILKLYGDFSPEQILGEEGFHVQKSILLMKDEAAKINVSLPAGVTPEDVRITYESLDSTIAEVNEEGMVTGLQKGNTQITTTVSIGETAKTETTAVTVNAPEEVNENLAVEYQMASVDGDRLLDISGHGNDGTIINPQGVSFDTENDRDVMHITGKNSYVQFPVSIMDDLADKEQFTVEATYSRSGGTNAWLFTLGSKVRKSGANYMFCCPSFSGGNLRGGIKDSNTEILFQNTPLNKNEEYYTVFMVFDRGTITLYVDGIKIDEKQTGYSIMDDVVTPGTENDILGYIGKSCWTGDDNFQGKISSFKIHNKALSDLDVAGTNSAYREAIQEKLDNAVTDRILLGSRNGSMDAVAYDLKLPLKVNAMDVVWESSVPEVVTGLGKVNNPSADTQVVLTARMVTAEKSFTVKVKALNLIELNALVQDARSYDTPYLSAISRKQLYAALESAAGIVSQGEADAAAAMLKRAVKSLRFENSYDSVWDTLKKAEPASKVSLKVKGTATIFRLPDQLKNSVTVSYSSSAPDVVKYENGTAVAQKAGYALLTARVISGADGYPVDFITIATVEEEKQPPAAVVDLSKVTAKSAKTKIAKGSATKIAVSCPNEVKAKNPKITYQASGAVTVNSSGKVTGKKTGKGTVRVTVAVDGKSITRSVSISVGGITGKSSVKAKKSITLKVAGISGKVKWSVNNKKLARISAKGKMKALKKGGVVVTAKVSGVTMKKTIKIK</sequence>
<dbReference type="Pfam" id="PF20578">
    <property type="entry name" value="aBig_2"/>
    <property type="match status" value="1"/>
</dbReference>
<dbReference type="InterPro" id="IPR003343">
    <property type="entry name" value="Big_2"/>
</dbReference>
<dbReference type="InterPro" id="IPR013320">
    <property type="entry name" value="ConA-like_dom_sf"/>
</dbReference>
<evidence type="ECO:0000259" key="2">
    <source>
        <dbReference type="Pfam" id="PF02368"/>
    </source>
</evidence>
<dbReference type="Gene3D" id="2.60.120.200">
    <property type="match status" value="2"/>
</dbReference>
<feature type="signal peptide" evidence="1">
    <location>
        <begin position="1"/>
        <end position="30"/>
    </location>
</feature>
<dbReference type="Gene3D" id="2.60.40.1080">
    <property type="match status" value="2"/>
</dbReference>
<feature type="chain" id="PRO_5020521301" evidence="1">
    <location>
        <begin position="31"/>
        <end position="958"/>
    </location>
</feature>
<dbReference type="Proteomes" id="UP000306509">
    <property type="component" value="Unassembled WGS sequence"/>
</dbReference>
<comment type="caution">
    <text evidence="4">The sequence shown here is derived from an EMBL/GenBank/DDBJ whole genome shotgun (WGS) entry which is preliminary data.</text>
</comment>
<proteinExistence type="predicted"/>
<dbReference type="EMBL" id="QGQD01000083">
    <property type="protein sequence ID" value="TLC98820.1"/>
    <property type="molecule type" value="Genomic_DNA"/>
</dbReference>
<dbReference type="InterPro" id="IPR008964">
    <property type="entry name" value="Invasin/intimin_cell_adhesion"/>
</dbReference>
<feature type="domain" description="Atrophied bacterial Ig" evidence="3">
    <location>
        <begin position="578"/>
        <end position="643"/>
    </location>
</feature>
<accession>A0A4U8Q298</accession>
<keyword evidence="1" id="KW-0732">Signal</keyword>
<gene>
    <name evidence="4" type="ORF">DSM106044_04354</name>
</gene>
<name>A0A4U8Q298_9FIRM</name>
<evidence type="ECO:0000256" key="1">
    <source>
        <dbReference type="SAM" id="SignalP"/>
    </source>
</evidence>
<dbReference type="AlphaFoldDB" id="A0A4U8Q298"/>
<dbReference type="STRING" id="180332.GCA_000797495_02085"/>
<evidence type="ECO:0000313" key="4">
    <source>
        <dbReference type="EMBL" id="TLC98820.1"/>
    </source>
</evidence>
<dbReference type="InterPro" id="IPR046780">
    <property type="entry name" value="aBig_2"/>
</dbReference>
<dbReference type="SUPFAM" id="SSF49373">
    <property type="entry name" value="Invasin/intimin cell-adhesion fragments"/>
    <property type="match status" value="2"/>
</dbReference>
<reference evidence="4 5" key="1">
    <citation type="journal article" date="2019" name="Anaerobe">
        <title>Detection of Robinsoniella peoriensis in multiple bone samples of a trauma patient.</title>
        <authorList>
            <person name="Schrottner P."/>
            <person name="Hartwich K."/>
            <person name="Bunk B."/>
            <person name="Schober I."/>
            <person name="Helbig S."/>
            <person name="Rudolph W.W."/>
            <person name="Gunzer F."/>
        </authorList>
    </citation>
    <scope>NUCLEOTIDE SEQUENCE [LARGE SCALE GENOMIC DNA]</scope>
    <source>
        <strain evidence="4 5">DSM 106044</strain>
    </source>
</reference>
<keyword evidence="5" id="KW-1185">Reference proteome</keyword>
<organism evidence="4 5">
    <name type="scientific">Robinsoniella peoriensis</name>
    <dbReference type="NCBI Taxonomy" id="180332"/>
    <lineage>
        <taxon>Bacteria</taxon>
        <taxon>Bacillati</taxon>
        <taxon>Bacillota</taxon>
        <taxon>Clostridia</taxon>
        <taxon>Lachnospirales</taxon>
        <taxon>Lachnospiraceae</taxon>
        <taxon>Robinsoniella</taxon>
    </lineage>
</organism>
<evidence type="ECO:0000313" key="5">
    <source>
        <dbReference type="Proteomes" id="UP000306509"/>
    </source>
</evidence>